<keyword evidence="3" id="KW-1185">Reference proteome</keyword>
<gene>
    <name evidence="2" type="ORF">HW555_007141</name>
</gene>
<keyword evidence="1" id="KW-0175">Coiled coil</keyword>
<accession>A0A835L2X1</accession>
<dbReference type="SUPFAM" id="SSF57903">
    <property type="entry name" value="FYVE/PHD zinc finger"/>
    <property type="match status" value="1"/>
</dbReference>
<dbReference type="Gene3D" id="3.30.40.10">
    <property type="entry name" value="Zinc/RING finger domain, C3HC4 (zinc finger)"/>
    <property type="match status" value="1"/>
</dbReference>
<dbReference type="EMBL" id="JACKWZ010000117">
    <property type="protein sequence ID" value="KAF9415107.1"/>
    <property type="molecule type" value="Genomic_DNA"/>
</dbReference>
<evidence type="ECO:0000256" key="1">
    <source>
        <dbReference type="SAM" id="Coils"/>
    </source>
</evidence>
<comment type="caution">
    <text evidence="2">The sequence shown here is derived from an EMBL/GenBank/DDBJ whole genome shotgun (WGS) entry which is preliminary data.</text>
</comment>
<dbReference type="AlphaFoldDB" id="A0A835L2X1"/>
<proteinExistence type="predicted"/>
<dbReference type="InterPro" id="IPR011011">
    <property type="entry name" value="Znf_FYVE_PHD"/>
</dbReference>
<organism evidence="2 3">
    <name type="scientific">Spodoptera exigua</name>
    <name type="common">Beet armyworm</name>
    <name type="synonym">Noctua fulgens</name>
    <dbReference type="NCBI Taxonomy" id="7107"/>
    <lineage>
        <taxon>Eukaryota</taxon>
        <taxon>Metazoa</taxon>
        <taxon>Ecdysozoa</taxon>
        <taxon>Arthropoda</taxon>
        <taxon>Hexapoda</taxon>
        <taxon>Insecta</taxon>
        <taxon>Pterygota</taxon>
        <taxon>Neoptera</taxon>
        <taxon>Endopterygota</taxon>
        <taxon>Lepidoptera</taxon>
        <taxon>Glossata</taxon>
        <taxon>Ditrysia</taxon>
        <taxon>Noctuoidea</taxon>
        <taxon>Noctuidae</taxon>
        <taxon>Amphipyrinae</taxon>
        <taxon>Spodoptera</taxon>
    </lineage>
</organism>
<evidence type="ECO:0000313" key="2">
    <source>
        <dbReference type="EMBL" id="KAF9415107.1"/>
    </source>
</evidence>
<reference evidence="2" key="1">
    <citation type="submission" date="2020-08" db="EMBL/GenBank/DDBJ databases">
        <title>Spodoptera exigua strain:BAW_Kor-Di-RS1 Genome sequencing and assembly.</title>
        <authorList>
            <person name="Kim J."/>
            <person name="Nam H.Y."/>
            <person name="Kwon M."/>
            <person name="Choi J.H."/>
            <person name="Cho S.R."/>
            <person name="Kim G.-H."/>
        </authorList>
    </citation>
    <scope>NUCLEOTIDE SEQUENCE</scope>
    <source>
        <strain evidence="2">BAW_Kor-Di-RS1</strain>
        <tissue evidence="2">Whole-body</tissue>
    </source>
</reference>
<protein>
    <recommendedName>
        <fullName evidence="4">Zinc finger DNA binding protein</fullName>
    </recommendedName>
</protein>
<evidence type="ECO:0000313" key="3">
    <source>
        <dbReference type="Proteomes" id="UP000648187"/>
    </source>
</evidence>
<name>A0A835L2X1_SPOEX</name>
<sequence length="461" mass="51982">MKTCASCNERFNDGVQCSSCKKYLDFSCASMTEVGWKKLGADRRAQWKCPACRVSSPTLLSPQPTASLDTVLSEIREMKHQLLDLPTLVNDLRSIKDELSDLKKCYDFSSGRLDEFDTRLINLESKVSEFEKVQDTVLSLQSELASAKLELMSHDQRSRLNNVEIKGVPLKKDENLFSIVEAIGRKIKYNCPKAQINYISRVPIHNSKEKLVIVSFLNRYVKEDFVAAARAEKDLSTSDLGFQGAPHRDFNMSGISWTSSINNSLVPVNPATSDECVLADELCTLGLQQYNGVTNGYGKLLDLVLSNKLAYVTECFDPLVTIDPYHPALLVNIDLFEMPSLDHAPRLRFVYSKADFISINKEILAANWQQQFSTRSLDGSVSYFIDTIKDLQNRSGVINNTYFGLREGLPGSRQSNSDAPYAFAQARRPFVHQSSPVPFPQSVGRLRRERTYRVLRNPLYT</sequence>
<dbReference type="Proteomes" id="UP000648187">
    <property type="component" value="Unassembled WGS sequence"/>
</dbReference>
<evidence type="ECO:0008006" key="4">
    <source>
        <dbReference type="Google" id="ProtNLM"/>
    </source>
</evidence>
<feature type="coiled-coil region" evidence="1">
    <location>
        <begin position="113"/>
        <end position="150"/>
    </location>
</feature>
<dbReference type="InterPro" id="IPR013083">
    <property type="entry name" value="Znf_RING/FYVE/PHD"/>
</dbReference>